<dbReference type="Pfam" id="PF00005">
    <property type="entry name" value="ABC_tran"/>
    <property type="match status" value="1"/>
</dbReference>
<evidence type="ECO:0000256" key="2">
    <source>
        <dbReference type="ARBA" id="ARBA00022741"/>
    </source>
</evidence>
<name>A0ABQ6P1Z3_9SPHN</name>
<protein>
    <submittedName>
        <fullName evidence="7">ABC transporter ATP-binding protein</fullName>
    </submittedName>
</protein>
<dbReference type="CDD" id="cd03214">
    <property type="entry name" value="ABC_Iron-Siderophores_B12_Hemin"/>
    <property type="match status" value="1"/>
</dbReference>
<evidence type="ECO:0000256" key="5">
    <source>
        <dbReference type="ARBA" id="ARBA00037066"/>
    </source>
</evidence>
<keyword evidence="4" id="KW-1278">Translocase</keyword>
<dbReference type="Proteomes" id="UP001187221">
    <property type="component" value="Unassembled WGS sequence"/>
</dbReference>
<evidence type="ECO:0000256" key="1">
    <source>
        <dbReference type="ARBA" id="ARBA00022448"/>
    </source>
</evidence>
<dbReference type="Gene3D" id="3.40.50.300">
    <property type="entry name" value="P-loop containing nucleotide triphosphate hydrolases"/>
    <property type="match status" value="1"/>
</dbReference>
<dbReference type="PANTHER" id="PTHR42794">
    <property type="entry name" value="HEMIN IMPORT ATP-BINDING PROTEIN HMUV"/>
    <property type="match status" value="1"/>
</dbReference>
<keyword evidence="3 7" id="KW-0067">ATP-binding</keyword>
<comment type="function">
    <text evidence="5">Part of the ABC transporter complex HmuTUV involved in hemin import. Responsible for energy coupling to the transport system.</text>
</comment>
<evidence type="ECO:0000259" key="6">
    <source>
        <dbReference type="PROSITE" id="PS50893"/>
    </source>
</evidence>
<dbReference type="EMBL" id="BTFW01000001">
    <property type="protein sequence ID" value="GMM59274.1"/>
    <property type="molecule type" value="Genomic_DNA"/>
</dbReference>
<feature type="domain" description="ABC transporter" evidence="6">
    <location>
        <begin position="3"/>
        <end position="230"/>
    </location>
</feature>
<organism evidence="7 8">
    <name type="scientific">Novosphingobium pituita</name>
    <dbReference type="NCBI Taxonomy" id="3056842"/>
    <lineage>
        <taxon>Bacteria</taxon>
        <taxon>Pseudomonadati</taxon>
        <taxon>Pseudomonadota</taxon>
        <taxon>Alphaproteobacteria</taxon>
        <taxon>Sphingomonadales</taxon>
        <taxon>Sphingomonadaceae</taxon>
        <taxon>Novosphingobium</taxon>
    </lineage>
</organism>
<evidence type="ECO:0000256" key="3">
    <source>
        <dbReference type="ARBA" id="ARBA00022840"/>
    </source>
</evidence>
<sequence length="245" mass="25650">MDLMAEAVTVVGRLREVSVGLAAGRVTVVCGPNGAGKSTLLAVLAGLQAPDAGRVVLGHNRLTDLTPRERAMAVGYLPQAGEVAWNVTVETLVRLGRLPHRTSDKLDAAAAAAAIRALDLQSLAAREVGTLSGGERARALLARVLAGQPRWVLADEPFAALDLAHQQALMAHFRRLADQGVGVAVVMHDLSLAMNHADHVIVLERGTVAASGAPHVALSPEVLHQVWGVNARWFGDGRARALAIG</sequence>
<evidence type="ECO:0000313" key="7">
    <source>
        <dbReference type="EMBL" id="GMM59274.1"/>
    </source>
</evidence>
<dbReference type="InterPro" id="IPR003593">
    <property type="entry name" value="AAA+_ATPase"/>
</dbReference>
<dbReference type="SMART" id="SM00382">
    <property type="entry name" value="AAA"/>
    <property type="match status" value="1"/>
</dbReference>
<dbReference type="PROSITE" id="PS00211">
    <property type="entry name" value="ABC_TRANSPORTER_1"/>
    <property type="match status" value="1"/>
</dbReference>
<keyword evidence="2" id="KW-0547">Nucleotide-binding</keyword>
<dbReference type="GO" id="GO:0005524">
    <property type="term" value="F:ATP binding"/>
    <property type="evidence" value="ECO:0007669"/>
    <property type="project" value="UniProtKB-KW"/>
</dbReference>
<dbReference type="PANTHER" id="PTHR42794:SF1">
    <property type="entry name" value="HEMIN IMPORT ATP-BINDING PROTEIN HMUV"/>
    <property type="match status" value="1"/>
</dbReference>
<proteinExistence type="predicted"/>
<comment type="caution">
    <text evidence="7">The sequence shown here is derived from an EMBL/GenBank/DDBJ whole genome shotgun (WGS) entry which is preliminary data.</text>
</comment>
<keyword evidence="1" id="KW-0813">Transport</keyword>
<gene>
    <name evidence="7" type="ORF">NUTIK01_00510</name>
</gene>
<dbReference type="PROSITE" id="PS50893">
    <property type="entry name" value="ABC_TRANSPORTER_2"/>
    <property type="match status" value="1"/>
</dbReference>
<dbReference type="InterPro" id="IPR003439">
    <property type="entry name" value="ABC_transporter-like_ATP-bd"/>
</dbReference>
<dbReference type="InterPro" id="IPR027417">
    <property type="entry name" value="P-loop_NTPase"/>
</dbReference>
<dbReference type="SUPFAM" id="SSF52540">
    <property type="entry name" value="P-loop containing nucleoside triphosphate hydrolases"/>
    <property type="match status" value="1"/>
</dbReference>
<accession>A0ABQ6P1Z3</accession>
<dbReference type="InterPro" id="IPR017871">
    <property type="entry name" value="ABC_transporter-like_CS"/>
</dbReference>
<keyword evidence="8" id="KW-1185">Reference proteome</keyword>
<reference evidence="7 8" key="1">
    <citation type="submission" date="2023-06" db="EMBL/GenBank/DDBJ databases">
        <title>Draft genome sequence of Novosphingobium sp. strain IK01.</title>
        <authorList>
            <person name="Hatamoto M."/>
            <person name="Ikarashi T."/>
            <person name="Yamaguchi T."/>
        </authorList>
    </citation>
    <scope>NUCLEOTIDE SEQUENCE [LARGE SCALE GENOMIC DNA]</scope>
    <source>
        <strain evidence="7 8">IK01</strain>
    </source>
</reference>
<evidence type="ECO:0000256" key="4">
    <source>
        <dbReference type="ARBA" id="ARBA00022967"/>
    </source>
</evidence>
<evidence type="ECO:0000313" key="8">
    <source>
        <dbReference type="Proteomes" id="UP001187221"/>
    </source>
</evidence>